<protein>
    <submittedName>
        <fullName evidence="1">Uncharacterized protein</fullName>
    </submittedName>
</protein>
<evidence type="ECO:0000313" key="1">
    <source>
        <dbReference type="EMBL" id="MPM85266.1"/>
    </source>
</evidence>
<reference evidence="1" key="1">
    <citation type="submission" date="2019-08" db="EMBL/GenBank/DDBJ databases">
        <authorList>
            <person name="Kucharzyk K."/>
            <person name="Murdoch R.W."/>
            <person name="Higgins S."/>
            <person name="Loffler F."/>
        </authorList>
    </citation>
    <scope>NUCLEOTIDE SEQUENCE</scope>
</reference>
<gene>
    <name evidence="1" type="ORF">SDC9_132344</name>
</gene>
<name>A0A645D7C5_9ZZZZ</name>
<proteinExistence type="predicted"/>
<comment type="caution">
    <text evidence="1">The sequence shown here is derived from an EMBL/GenBank/DDBJ whole genome shotgun (WGS) entry which is preliminary data.</text>
</comment>
<organism evidence="1">
    <name type="scientific">bioreactor metagenome</name>
    <dbReference type="NCBI Taxonomy" id="1076179"/>
    <lineage>
        <taxon>unclassified sequences</taxon>
        <taxon>metagenomes</taxon>
        <taxon>ecological metagenomes</taxon>
    </lineage>
</organism>
<dbReference type="EMBL" id="VSSQ01033611">
    <property type="protein sequence ID" value="MPM85266.1"/>
    <property type="molecule type" value="Genomic_DNA"/>
</dbReference>
<dbReference type="AlphaFoldDB" id="A0A645D7C5"/>
<accession>A0A645D7C5</accession>
<sequence length="53" mass="6241">MAGCEEDISGLRVDRWQRPDQVVCREYGFHRASVRIEAIDEAVVVWHEQRSVR</sequence>